<reference evidence="1 2" key="1">
    <citation type="submission" date="2024-06" db="EMBL/GenBank/DDBJ databases">
        <title>The draft genome of Grus japonensis, version 3.</title>
        <authorList>
            <person name="Nabeshima K."/>
            <person name="Suzuki S."/>
            <person name="Onuma M."/>
        </authorList>
    </citation>
    <scope>NUCLEOTIDE SEQUENCE [LARGE SCALE GENOMIC DNA]</scope>
    <source>
        <strain evidence="1 2">451A</strain>
    </source>
</reference>
<sequence>MVRQAVPLLPMEVDSGADIHLQAVVKTMVKQVDAPKGDCDPMGSPRWSRFAGRTCDPMGDPRWSSLVLKVCTPWKGPTLE</sequence>
<organism evidence="1 2">
    <name type="scientific">Grus japonensis</name>
    <name type="common">Japanese crane</name>
    <name type="synonym">Red-crowned crane</name>
    <dbReference type="NCBI Taxonomy" id="30415"/>
    <lineage>
        <taxon>Eukaryota</taxon>
        <taxon>Metazoa</taxon>
        <taxon>Chordata</taxon>
        <taxon>Craniata</taxon>
        <taxon>Vertebrata</taxon>
        <taxon>Euteleostomi</taxon>
        <taxon>Archelosauria</taxon>
        <taxon>Archosauria</taxon>
        <taxon>Dinosauria</taxon>
        <taxon>Saurischia</taxon>
        <taxon>Theropoda</taxon>
        <taxon>Coelurosauria</taxon>
        <taxon>Aves</taxon>
        <taxon>Neognathae</taxon>
        <taxon>Neoaves</taxon>
        <taxon>Gruiformes</taxon>
        <taxon>Gruidae</taxon>
        <taxon>Grus</taxon>
    </lineage>
</organism>
<dbReference type="EMBL" id="BAAFJT010000001">
    <property type="protein sequence ID" value="GAB0179875.1"/>
    <property type="molecule type" value="Genomic_DNA"/>
</dbReference>
<keyword evidence="2" id="KW-1185">Reference proteome</keyword>
<gene>
    <name evidence="1" type="ORF">GRJ2_000452800</name>
</gene>
<accession>A0ABC9W2P7</accession>
<protein>
    <submittedName>
        <fullName evidence="1">AN1-type zinc finger protein 5-like</fullName>
    </submittedName>
</protein>
<proteinExistence type="predicted"/>
<dbReference type="Proteomes" id="UP001623348">
    <property type="component" value="Unassembled WGS sequence"/>
</dbReference>
<evidence type="ECO:0000313" key="2">
    <source>
        <dbReference type="Proteomes" id="UP001623348"/>
    </source>
</evidence>
<evidence type="ECO:0000313" key="1">
    <source>
        <dbReference type="EMBL" id="GAB0179875.1"/>
    </source>
</evidence>
<dbReference type="AlphaFoldDB" id="A0ABC9W2P7"/>
<comment type="caution">
    <text evidence="1">The sequence shown here is derived from an EMBL/GenBank/DDBJ whole genome shotgun (WGS) entry which is preliminary data.</text>
</comment>
<name>A0ABC9W2P7_GRUJA</name>